<gene>
    <name evidence="1" type="ORF">DLJ53_01935</name>
</gene>
<dbReference type="InterPro" id="IPR009394">
    <property type="entry name" value="MmcB-like"/>
</dbReference>
<name>A0A8B2P019_9HYPH</name>
<dbReference type="PIRSF" id="PIRSF031796">
    <property type="entry name" value="UPC031796"/>
    <property type="match status" value="1"/>
</dbReference>
<evidence type="ECO:0000313" key="1">
    <source>
        <dbReference type="EMBL" id="RAI03304.1"/>
    </source>
</evidence>
<keyword evidence="2" id="KW-1185">Reference proteome</keyword>
<dbReference type="OrthoDB" id="5194526at2"/>
<dbReference type="RefSeq" id="WP_111341857.1">
    <property type="nucleotide sequence ID" value="NZ_JAIWKD010000001.1"/>
</dbReference>
<dbReference type="Proteomes" id="UP000249590">
    <property type="component" value="Unassembled WGS sequence"/>
</dbReference>
<accession>A0A8B2P019</accession>
<comment type="caution">
    <text evidence="1">The sequence shown here is derived from an EMBL/GenBank/DDBJ whole genome shotgun (WGS) entry which is preliminary data.</text>
</comment>
<proteinExistence type="predicted"/>
<dbReference type="Pfam" id="PF06319">
    <property type="entry name" value="MmcB-like"/>
    <property type="match status" value="1"/>
</dbReference>
<reference evidence="1 2" key="1">
    <citation type="submission" date="2018-05" db="EMBL/GenBank/DDBJ databases">
        <title>Acuticoccus sediminis sp. nov., isolated from deep-sea sediment of Indian Ocean.</title>
        <authorList>
            <person name="Liu X."/>
            <person name="Lai Q."/>
            <person name="Du Y."/>
            <person name="Sun F."/>
            <person name="Zhang X."/>
            <person name="Wang S."/>
            <person name="Shao Z."/>
        </authorList>
    </citation>
    <scope>NUCLEOTIDE SEQUENCE [LARGE SCALE GENOMIC DNA]</scope>
    <source>
        <strain evidence="1 2">PTG4-2</strain>
    </source>
</reference>
<dbReference type="AlphaFoldDB" id="A0A8B2P019"/>
<sequence>MPLLSVFDVAPMVDGRQSPSAIKVRRGAARLLRDLGFAVVPELTLADGRRADLVGIGVDGEVVIVEIKSSLADYRADDKWPSYKRACDRFFFASLPEVGDIFPADEGLIMTDGFDAALVREAVPQRLTATVRRAIHLRVAQTAARRLHELEDPQPQITVAV</sequence>
<protein>
    <submittedName>
        <fullName evidence="1">DNA repair protein MmcB-related protein</fullName>
    </submittedName>
</protein>
<dbReference type="EMBL" id="QHHQ01000001">
    <property type="protein sequence ID" value="RAI03304.1"/>
    <property type="molecule type" value="Genomic_DNA"/>
</dbReference>
<evidence type="ECO:0000313" key="2">
    <source>
        <dbReference type="Proteomes" id="UP000249590"/>
    </source>
</evidence>
<organism evidence="1 2">
    <name type="scientific">Acuticoccus sediminis</name>
    <dbReference type="NCBI Taxonomy" id="2184697"/>
    <lineage>
        <taxon>Bacteria</taxon>
        <taxon>Pseudomonadati</taxon>
        <taxon>Pseudomonadota</taxon>
        <taxon>Alphaproteobacteria</taxon>
        <taxon>Hyphomicrobiales</taxon>
        <taxon>Amorphaceae</taxon>
        <taxon>Acuticoccus</taxon>
    </lineage>
</organism>